<feature type="non-terminal residue" evidence="1">
    <location>
        <position position="1"/>
    </location>
</feature>
<keyword evidence="2" id="KW-1185">Reference proteome</keyword>
<gene>
    <name evidence="1" type="ORF">Golax_003875</name>
</gene>
<name>A0A7J9AGZ9_9ROSI</name>
<protein>
    <submittedName>
        <fullName evidence="1">Uncharacterized protein</fullName>
    </submittedName>
</protein>
<dbReference type="AlphaFoldDB" id="A0A7J9AGZ9"/>
<dbReference type="Proteomes" id="UP000593574">
    <property type="component" value="Unassembled WGS sequence"/>
</dbReference>
<evidence type="ECO:0000313" key="2">
    <source>
        <dbReference type="Proteomes" id="UP000593574"/>
    </source>
</evidence>
<dbReference type="EMBL" id="JABEZV010000010">
    <property type="protein sequence ID" value="MBA0723285.1"/>
    <property type="molecule type" value="Genomic_DNA"/>
</dbReference>
<evidence type="ECO:0000313" key="1">
    <source>
        <dbReference type="EMBL" id="MBA0723285.1"/>
    </source>
</evidence>
<accession>A0A7J9AGZ9</accession>
<organism evidence="1 2">
    <name type="scientific">Gossypium laxum</name>
    <dbReference type="NCBI Taxonomy" id="34288"/>
    <lineage>
        <taxon>Eukaryota</taxon>
        <taxon>Viridiplantae</taxon>
        <taxon>Streptophyta</taxon>
        <taxon>Embryophyta</taxon>
        <taxon>Tracheophyta</taxon>
        <taxon>Spermatophyta</taxon>
        <taxon>Magnoliopsida</taxon>
        <taxon>eudicotyledons</taxon>
        <taxon>Gunneridae</taxon>
        <taxon>Pentapetalae</taxon>
        <taxon>rosids</taxon>
        <taxon>malvids</taxon>
        <taxon>Malvales</taxon>
        <taxon>Malvaceae</taxon>
        <taxon>Malvoideae</taxon>
        <taxon>Gossypium</taxon>
    </lineage>
</organism>
<sequence>MPNLVIQSTSVFINDVALHAEDVSNKRWLLDEKYHDIGTMLNVSLQVGLNPQL</sequence>
<proteinExistence type="predicted"/>
<reference evidence="1 2" key="1">
    <citation type="journal article" date="2019" name="Genome Biol. Evol.">
        <title>Insights into the evolution of the New World diploid cottons (Gossypium, subgenus Houzingenia) based on genome sequencing.</title>
        <authorList>
            <person name="Grover C.E."/>
            <person name="Arick M.A. 2nd"/>
            <person name="Thrash A."/>
            <person name="Conover J.L."/>
            <person name="Sanders W.S."/>
            <person name="Peterson D.G."/>
            <person name="Frelichowski J.E."/>
            <person name="Scheffler J.A."/>
            <person name="Scheffler B.E."/>
            <person name="Wendel J.F."/>
        </authorList>
    </citation>
    <scope>NUCLEOTIDE SEQUENCE [LARGE SCALE GENOMIC DNA]</scope>
    <source>
        <strain evidence="1">4</strain>
        <tissue evidence="1">Leaf</tissue>
    </source>
</reference>
<comment type="caution">
    <text evidence="1">The sequence shown here is derived from an EMBL/GenBank/DDBJ whole genome shotgun (WGS) entry which is preliminary data.</text>
</comment>